<name>A0A0D9V5T3_9ORYZ</name>
<accession>A0A0D9V5T3</accession>
<dbReference type="HOGENOM" id="CLU_101944_0_0_1"/>
<feature type="region of interest" description="Disordered" evidence="1">
    <location>
        <begin position="1"/>
        <end position="22"/>
    </location>
</feature>
<evidence type="ECO:0000313" key="2">
    <source>
        <dbReference type="EnsemblPlants" id="LPERR01G26940.1"/>
    </source>
</evidence>
<reference evidence="3" key="2">
    <citation type="submission" date="2013-12" db="EMBL/GenBank/DDBJ databases">
        <authorList>
            <person name="Yu Y."/>
            <person name="Lee S."/>
            <person name="de Baynast K."/>
            <person name="Wissotski M."/>
            <person name="Liu L."/>
            <person name="Talag J."/>
            <person name="Goicoechea J."/>
            <person name="Angelova A."/>
            <person name="Jetty R."/>
            <person name="Kudrna D."/>
            <person name="Golser W."/>
            <person name="Rivera L."/>
            <person name="Zhang J."/>
            <person name="Wing R."/>
        </authorList>
    </citation>
    <scope>NUCLEOTIDE SEQUENCE</scope>
</reference>
<protein>
    <submittedName>
        <fullName evidence="2">Uncharacterized protein</fullName>
    </submittedName>
</protein>
<dbReference type="EnsemblPlants" id="LPERR01G26940.1">
    <property type="protein sequence ID" value="LPERR01G26940.1"/>
    <property type="gene ID" value="LPERR01G26940"/>
</dbReference>
<sequence>MDSNSIEEERRPQQQEVVLDAPEMDDELLVKLLDASLVTEEADDVEDAERRKHQQQQQQQKQLGFVTADVGDGGWEMMSSIHPHQEEGGCEDCGLDDILSDFDGCGGYAYVDVDDDPVEFWMEGITDHAIAGLGLFGVECTEEWYMDGMAMEWEDGRSYYSFHYPSYGADAACADQLYSSPLWE</sequence>
<reference evidence="2 3" key="1">
    <citation type="submission" date="2012-08" db="EMBL/GenBank/DDBJ databases">
        <title>Oryza genome evolution.</title>
        <authorList>
            <person name="Wing R.A."/>
        </authorList>
    </citation>
    <scope>NUCLEOTIDE SEQUENCE</scope>
</reference>
<dbReference type="eggNOG" id="ENOG502R61Y">
    <property type="taxonomic scope" value="Eukaryota"/>
</dbReference>
<keyword evidence="3" id="KW-1185">Reference proteome</keyword>
<dbReference type="Proteomes" id="UP000032180">
    <property type="component" value="Chromosome 1"/>
</dbReference>
<evidence type="ECO:0000256" key="1">
    <source>
        <dbReference type="SAM" id="MobiDB-lite"/>
    </source>
</evidence>
<reference evidence="2" key="3">
    <citation type="submission" date="2015-04" db="UniProtKB">
        <authorList>
            <consortium name="EnsemblPlants"/>
        </authorList>
    </citation>
    <scope>IDENTIFICATION</scope>
</reference>
<feature type="region of interest" description="Disordered" evidence="1">
    <location>
        <begin position="40"/>
        <end position="63"/>
    </location>
</feature>
<proteinExistence type="predicted"/>
<dbReference type="AlphaFoldDB" id="A0A0D9V5T3"/>
<evidence type="ECO:0000313" key="3">
    <source>
        <dbReference type="Proteomes" id="UP000032180"/>
    </source>
</evidence>
<dbReference type="Gramene" id="LPERR01G26940.1">
    <property type="protein sequence ID" value="LPERR01G26940.1"/>
    <property type="gene ID" value="LPERR01G26940"/>
</dbReference>
<organism evidence="2 3">
    <name type="scientific">Leersia perrieri</name>
    <dbReference type="NCBI Taxonomy" id="77586"/>
    <lineage>
        <taxon>Eukaryota</taxon>
        <taxon>Viridiplantae</taxon>
        <taxon>Streptophyta</taxon>
        <taxon>Embryophyta</taxon>
        <taxon>Tracheophyta</taxon>
        <taxon>Spermatophyta</taxon>
        <taxon>Magnoliopsida</taxon>
        <taxon>Liliopsida</taxon>
        <taxon>Poales</taxon>
        <taxon>Poaceae</taxon>
        <taxon>BOP clade</taxon>
        <taxon>Oryzoideae</taxon>
        <taxon>Oryzeae</taxon>
        <taxon>Oryzinae</taxon>
        <taxon>Leersia</taxon>
    </lineage>
</organism>